<keyword evidence="2" id="KW-1185">Reference proteome</keyword>
<accession>A0A4Y2PD43</accession>
<evidence type="ECO:0000313" key="2">
    <source>
        <dbReference type="Proteomes" id="UP000499080"/>
    </source>
</evidence>
<reference evidence="1 2" key="1">
    <citation type="journal article" date="2019" name="Sci. Rep.">
        <title>Orb-weaving spider Araneus ventricosus genome elucidates the spidroin gene catalogue.</title>
        <authorList>
            <person name="Kono N."/>
            <person name="Nakamura H."/>
            <person name="Ohtoshi R."/>
            <person name="Moran D.A.P."/>
            <person name="Shinohara A."/>
            <person name="Yoshida Y."/>
            <person name="Fujiwara M."/>
            <person name="Mori M."/>
            <person name="Tomita M."/>
            <person name="Arakawa K."/>
        </authorList>
    </citation>
    <scope>NUCLEOTIDE SEQUENCE [LARGE SCALE GENOMIC DNA]</scope>
</reference>
<comment type="caution">
    <text evidence="1">The sequence shown here is derived from an EMBL/GenBank/DDBJ whole genome shotgun (WGS) entry which is preliminary data.</text>
</comment>
<protein>
    <submittedName>
        <fullName evidence="1">Uncharacterized protein</fullName>
    </submittedName>
</protein>
<gene>
    <name evidence="1" type="ORF">AVEN_240738_1</name>
</gene>
<proteinExistence type="predicted"/>
<organism evidence="1 2">
    <name type="scientific">Araneus ventricosus</name>
    <name type="common">Orbweaver spider</name>
    <name type="synonym">Epeira ventricosa</name>
    <dbReference type="NCBI Taxonomy" id="182803"/>
    <lineage>
        <taxon>Eukaryota</taxon>
        <taxon>Metazoa</taxon>
        <taxon>Ecdysozoa</taxon>
        <taxon>Arthropoda</taxon>
        <taxon>Chelicerata</taxon>
        <taxon>Arachnida</taxon>
        <taxon>Araneae</taxon>
        <taxon>Araneomorphae</taxon>
        <taxon>Entelegynae</taxon>
        <taxon>Araneoidea</taxon>
        <taxon>Araneidae</taxon>
        <taxon>Araneus</taxon>
    </lineage>
</organism>
<dbReference type="Proteomes" id="UP000499080">
    <property type="component" value="Unassembled WGS sequence"/>
</dbReference>
<name>A0A4Y2PD43_ARAVE</name>
<feature type="non-terminal residue" evidence="1">
    <location>
        <position position="11"/>
    </location>
</feature>
<evidence type="ECO:0000313" key="1">
    <source>
        <dbReference type="EMBL" id="GBN49264.1"/>
    </source>
</evidence>
<dbReference type="EMBL" id="BGPR01011032">
    <property type="protein sequence ID" value="GBN49264.1"/>
    <property type="molecule type" value="Genomic_DNA"/>
</dbReference>
<sequence>MKVFRLLSGTT</sequence>